<organism evidence="1 2">
    <name type="scientific">Cellvibrio japonicus (strain Ueda107)</name>
    <name type="common">Pseudomonas fluorescens subsp. cellulosa</name>
    <dbReference type="NCBI Taxonomy" id="498211"/>
    <lineage>
        <taxon>Bacteria</taxon>
        <taxon>Pseudomonadati</taxon>
        <taxon>Pseudomonadota</taxon>
        <taxon>Gammaproteobacteria</taxon>
        <taxon>Cellvibrionales</taxon>
        <taxon>Cellvibrionaceae</taxon>
        <taxon>Cellvibrio</taxon>
    </lineage>
</organism>
<proteinExistence type="predicted"/>
<dbReference type="KEGG" id="cja:CJA_3577"/>
<evidence type="ECO:0000313" key="2">
    <source>
        <dbReference type="Proteomes" id="UP000001036"/>
    </source>
</evidence>
<protein>
    <submittedName>
        <fullName evidence="1">Uncharacterized protein</fullName>
    </submittedName>
</protein>
<dbReference type="Proteomes" id="UP000001036">
    <property type="component" value="Chromosome"/>
</dbReference>
<name>B3PGY1_CELJU</name>
<dbReference type="AlphaFoldDB" id="B3PGY1"/>
<dbReference type="OrthoDB" id="5705898at2"/>
<dbReference type="STRING" id="498211.CJA_3577"/>
<sequence>MKKIHWFLLIVIVGICYIAYSSLWQPEIDVPTQVTAVTQSPVETTITSSLSSESNGSIQADTPNGRRLTTTEMAVKSDWMRRQGLSAIDQETYKDYSDAQLMELSEKGDFNAMHVLGIRKLTSEGVQAAIPFAKKEIIYGSLRGISTMANYLGPDMSSDLPIDELKKQLLESTAYYKFYSMRGDQYSAKLFSETQIKSFETAYKIDQVFNEDDEAWINNRATELYDYYQAERYKLGLGDFDNEVPQEVRTFFGE</sequence>
<dbReference type="RefSeq" id="WP_012489151.1">
    <property type="nucleotide sequence ID" value="NC_010995.1"/>
</dbReference>
<dbReference type="eggNOG" id="COG0790">
    <property type="taxonomic scope" value="Bacteria"/>
</dbReference>
<dbReference type="HOGENOM" id="CLU_1092787_0_0_6"/>
<dbReference type="EMBL" id="CP000934">
    <property type="protein sequence ID" value="ACE86349.1"/>
    <property type="molecule type" value="Genomic_DNA"/>
</dbReference>
<gene>
    <name evidence="1" type="ordered locus">CJA_3577</name>
</gene>
<accession>B3PGY1</accession>
<reference evidence="1 2" key="1">
    <citation type="journal article" date="2008" name="J. Bacteriol.">
        <title>Insights into plant cell wall degradation from the genome sequence of the soil bacterium Cellvibrio japonicus.</title>
        <authorList>
            <person name="Deboy R.T."/>
            <person name="Mongodin E.F."/>
            <person name="Fouts D.E."/>
            <person name="Tailford L.E."/>
            <person name="Khouri H."/>
            <person name="Emerson J.B."/>
            <person name="Mohamoud Y."/>
            <person name="Watkins K."/>
            <person name="Henrissat B."/>
            <person name="Gilbert H.J."/>
            <person name="Nelson K.E."/>
        </authorList>
    </citation>
    <scope>NUCLEOTIDE SEQUENCE [LARGE SCALE GENOMIC DNA]</scope>
    <source>
        <strain evidence="1 2">Ueda107</strain>
    </source>
</reference>
<keyword evidence="2" id="KW-1185">Reference proteome</keyword>
<evidence type="ECO:0000313" key="1">
    <source>
        <dbReference type="EMBL" id="ACE86349.1"/>
    </source>
</evidence>